<accession>A0A1E3W3Q1</accession>
<feature type="compositionally biased region" description="Gly residues" evidence="1">
    <location>
        <begin position="24"/>
        <end position="40"/>
    </location>
</feature>
<dbReference type="RefSeq" id="WP_069440983.1">
    <property type="nucleotide sequence ID" value="NZ_LPWF01000013.1"/>
</dbReference>
<name>A0A1E3W3Q1_9HYPH</name>
<reference evidence="2 3" key="1">
    <citation type="journal article" date="2016" name="Environ. Microbiol.">
        <title>New Methyloceanibacter diversity from North Sea sediments includes methanotroph containing solely the soluble methane monooxygenase.</title>
        <authorList>
            <person name="Vekeman B."/>
            <person name="Kerckhof F.M."/>
            <person name="Cremers G."/>
            <person name="de Vos P."/>
            <person name="Vandamme P."/>
            <person name="Boon N."/>
            <person name="Op den Camp H.J."/>
            <person name="Heylen K."/>
        </authorList>
    </citation>
    <scope>NUCLEOTIDE SEQUENCE [LARGE SCALE GENOMIC DNA]</scope>
    <source>
        <strain evidence="2 3">R-67175</strain>
    </source>
</reference>
<dbReference type="AlphaFoldDB" id="A0A1E3W3Q1"/>
<feature type="region of interest" description="Disordered" evidence="1">
    <location>
        <begin position="1"/>
        <end position="69"/>
    </location>
</feature>
<dbReference type="STRING" id="1774969.AUC69_00630"/>
<organism evidence="2 3">
    <name type="scientific">Methyloceanibacter superfactus</name>
    <dbReference type="NCBI Taxonomy" id="1774969"/>
    <lineage>
        <taxon>Bacteria</taxon>
        <taxon>Pseudomonadati</taxon>
        <taxon>Pseudomonadota</taxon>
        <taxon>Alphaproteobacteria</taxon>
        <taxon>Hyphomicrobiales</taxon>
        <taxon>Hyphomicrobiaceae</taxon>
        <taxon>Methyloceanibacter</taxon>
    </lineage>
</organism>
<dbReference type="Proteomes" id="UP000094472">
    <property type="component" value="Unassembled WGS sequence"/>
</dbReference>
<protein>
    <submittedName>
        <fullName evidence="2">Uncharacterized protein</fullName>
    </submittedName>
</protein>
<sequence>MPLAQQAREAEAAPVGEARKGDGDGSGIAAGRGGERGLVGRGLQHRGDLVGLGDEPSGGEINEHHKEPP</sequence>
<evidence type="ECO:0000313" key="2">
    <source>
        <dbReference type="EMBL" id="ODS00411.1"/>
    </source>
</evidence>
<keyword evidence="3" id="KW-1185">Reference proteome</keyword>
<gene>
    <name evidence="2" type="ORF">AUC69_00630</name>
</gene>
<proteinExistence type="predicted"/>
<evidence type="ECO:0000256" key="1">
    <source>
        <dbReference type="SAM" id="MobiDB-lite"/>
    </source>
</evidence>
<comment type="caution">
    <text evidence="2">The sequence shown here is derived from an EMBL/GenBank/DDBJ whole genome shotgun (WGS) entry which is preliminary data.</text>
</comment>
<evidence type="ECO:0000313" key="3">
    <source>
        <dbReference type="Proteomes" id="UP000094472"/>
    </source>
</evidence>
<dbReference type="EMBL" id="LPWF01000013">
    <property type="protein sequence ID" value="ODS00411.1"/>
    <property type="molecule type" value="Genomic_DNA"/>
</dbReference>